<keyword evidence="5" id="KW-0802">TPR repeat</keyword>
<keyword evidence="8" id="KW-1185">Reference proteome</keyword>
<name>B4RH59_PHEZH</name>
<evidence type="ECO:0000256" key="2">
    <source>
        <dbReference type="ARBA" id="ARBA00022676"/>
    </source>
</evidence>
<dbReference type="HOGENOM" id="CLU_001721_4_1_5"/>
<dbReference type="eggNOG" id="COG3914">
    <property type="taxonomic scope" value="Bacteria"/>
</dbReference>
<reference evidence="7 8" key="1">
    <citation type="journal article" date="2008" name="BMC Genomics">
        <title>Complete genome of Phenylobacterium zucineum - a novel facultative intracellular bacterium isolated from human erythroleukemia cell line K562.</title>
        <authorList>
            <person name="Luo Y."/>
            <person name="Xu X."/>
            <person name="Ding Z."/>
            <person name="Liu Z."/>
            <person name="Zhang B."/>
            <person name="Yan Z."/>
            <person name="Sun J."/>
            <person name="Hu S."/>
            <person name="Hu X."/>
        </authorList>
    </citation>
    <scope>NUCLEOTIDE SEQUENCE [LARGE SCALE GENOMIC DNA]</scope>
    <source>
        <strain evidence="7 8">HLK1</strain>
    </source>
</reference>
<evidence type="ECO:0000313" key="8">
    <source>
        <dbReference type="Proteomes" id="UP000001868"/>
    </source>
</evidence>
<dbReference type="PANTHER" id="PTHR44835:SF1">
    <property type="entry name" value="PROTEIN O-GLCNAC TRANSFERASE"/>
    <property type="match status" value="1"/>
</dbReference>
<comment type="pathway">
    <text evidence="1">Protein modification; protein glycosylation.</text>
</comment>
<dbReference type="KEGG" id="pzu:PHZ_c2598"/>
<feature type="domain" description="O-GlcNAc transferase C-terminal" evidence="6">
    <location>
        <begin position="297"/>
        <end position="465"/>
    </location>
</feature>
<dbReference type="InterPro" id="IPR051939">
    <property type="entry name" value="Glycosyltr_41/O-GlcNAc_trsf"/>
</dbReference>
<protein>
    <submittedName>
        <fullName evidence="7">Predicted O-linked N-acetylglucosamine transferase, SPINDLY family</fullName>
    </submittedName>
</protein>
<dbReference type="AlphaFoldDB" id="B4RH59"/>
<evidence type="ECO:0000256" key="5">
    <source>
        <dbReference type="ARBA" id="ARBA00022803"/>
    </source>
</evidence>
<dbReference type="STRING" id="450851.PHZ_c2598"/>
<dbReference type="GO" id="GO:0016757">
    <property type="term" value="F:glycosyltransferase activity"/>
    <property type="evidence" value="ECO:0007669"/>
    <property type="project" value="UniProtKB-KW"/>
</dbReference>
<evidence type="ECO:0000259" key="6">
    <source>
        <dbReference type="Pfam" id="PF13844"/>
    </source>
</evidence>
<accession>B4RH59</accession>
<proteinExistence type="predicted"/>
<dbReference type="PANTHER" id="PTHR44835">
    <property type="entry name" value="UDP-N-ACETYLGLUCOSAMINE--PEPTIDE N-ACETYLGLUCOSAMINYLTRANSFERASE SPINDLY-RELATED"/>
    <property type="match status" value="1"/>
</dbReference>
<keyword evidence="2" id="KW-0328">Glycosyltransferase</keyword>
<keyword evidence="3 7" id="KW-0808">Transferase</keyword>
<organism evidence="7 8">
    <name type="scientific">Phenylobacterium zucineum (strain HLK1)</name>
    <dbReference type="NCBI Taxonomy" id="450851"/>
    <lineage>
        <taxon>Bacteria</taxon>
        <taxon>Pseudomonadati</taxon>
        <taxon>Pseudomonadota</taxon>
        <taxon>Alphaproteobacteria</taxon>
        <taxon>Caulobacterales</taxon>
        <taxon>Caulobacteraceae</taxon>
        <taxon>Phenylobacterium</taxon>
    </lineage>
</organism>
<sequence>MGLLKGAGVDVGRLRTDPAYAGQVAVQLYGQNLVACASVAWGMALSTGQIDAAGLLNLALSLQHQGRIEEAVLYLQVALENFPSAALHNFLVYAQLFRGEDFYVAEARAWAARWANLPPPAPNAVQPAAGRKLRIGYVAPRFAGSQLRQFIAPILEGHDPDAVEVTLYPAEAATEADWPAWIRVRPIGGLDDAAAADLIRADGIDVLNDCWGHTAGCRLGVFARKPAPVQVAWINFFHTTGLPQIDYVLHGEVPGAPDLSDQFAETLWRAGPVFSPFRASADRLAPVETPAKAAGVVTLASFNHPAKLSDGCLAAWATVLRNARNSRLLLKYRYYADPLLQETTRARFLAHGVAVEQLLFGGHSTGEEYVRTFQVVDLMLDSWPSPGSTTTLEALSNGVPVLAMAEDSVGGVYARGLLEAAGLPELVTDTPEAFVARALELIGDIDGLDRLRTRVRPGFDEGPLCDEAGFVRRLEASFRAMLAQASQVPAARAVAG</sequence>
<dbReference type="Pfam" id="PF13844">
    <property type="entry name" value="Glyco_transf_41"/>
    <property type="match status" value="2"/>
</dbReference>
<evidence type="ECO:0000313" key="7">
    <source>
        <dbReference type="EMBL" id="ACG79007.1"/>
    </source>
</evidence>
<evidence type="ECO:0000256" key="1">
    <source>
        <dbReference type="ARBA" id="ARBA00004922"/>
    </source>
</evidence>
<dbReference type="Gene3D" id="3.40.50.11380">
    <property type="match status" value="1"/>
</dbReference>
<feature type="domain" description="O-GlcNAc transferase C-terminal" evidence="6">
    <location>
        <begin position="128"/>
        <end position="267"/>
    </location>
</feature>
<dbReference type="SUPFAM" id="SSF53756">
    <property type="entry name" value="UDP-Glycosyltransferase/glycogen phosphorylase"/>
    <property type="match status" value="1"/>
</dbReference>
<evidence type="ECO:0000256" key="4">
    <source>
        <dbReference type="ARBA" id="ARBA00022737"/>
    </source>
</evidence>
<dbReference type="EMBL" id="CP000747">
    <property type="protein sequence ID" value="ACG79007.1"/>
    <property type="molecule type" value="Genomic_DNA"/>
</dbReference>
<dbReference type="Proteomes" id="UP000001868">
    <property type="component" value="Chromosome"/>
</dbReference>
<keyword evidence="4" id="KW-0677">Repeat</keyword>
<evidence type="ECO:0000256" key="3">
    <source>
        <dbReference type="ARBA" id="ARBA00022679"/>
    </source>
</evidence>
<dbReference type="Gene3D" id="3.40.50.2000">
    <property type="entry name" value="Glycogen Phosphorylase B"/>
    <property type="match status" value="1"/>
</dbReference>
<dbReference type="InterPro" id="IPR029489">
    <property type="entry name" value="OGT/SEC/SPY_C"/>
</dbReference>
<gene>
    <name evidence="7" type="ordered locus">PHZ_c2598</name>
</gene>
<dbReference type="CAZy" id="GT41">
    <property type="family name" value="Glycosyltransferase Family 41"/>
</dbReference>